<dbReference type="InterPro" id="IPR008271">
    <property type="entry name" value="Ser/Thr_kinase_AS"/>
</dbReference>
<dbReference type="PANTHER" id="PTHR45646:SF11">
    <property type="entry name" value="SERINE_THREONINE-PROTEIN KINASE DOA"/>
    <property type="match status" value="1"/>
</dbReference>
<feature type="compositionally biased region" description="Polar residues" evidence="6">
    <location>
        <begin position="98"/>
        <end position="116"/>
    </location>
</feature>
<feature type="compositionally biased region" description="Basic and acidic residues" evidence="6">
    <location>
        <begin position="80"/>
        <end position="97"/>
    </location>
</feature>
<dbReference type="KEGG" id="pan:PODANSg4777"/>
<dbReference type="Pfam" id="PF00069">
    <property type="entry name" value="Pkinase"/>
    <property type="match status" value="1"/>
</dbReference>
<gene>
    <name evidence="8" type="ORF">PODANS_7_2770</name>
</gene>
<dbReference type="GO" id="GO:0005524">
    <property type="term" value="F:ATP binding"/>
    <property type="evidence" value="ECO:0007669"/>
    <property type="project" value="UniProtKB-KW"/>
</dbReference>
<dbReference type="GO" id="GO:0043484">
    <property type="term" value="P:regulation of RNA splicing"/>
    <property type="evidence" value="ECO:0007669"/>
    <property type="project" value="TreeGrafter"/>
</dbReference>
<evidence type="ECO:0000256" key="1">
    <source>
        <dbReference type="ARBA" id="ARBA00022527"/>
    </source>
</evidence>
<feature type="compositionally biased region" description="Polar residues" evidence="6">
    <location>
        <begin position="29"/>
        <end position="44"/>
    </location>
</feature>
<name>B2AVJ1_PODAN</name>
<evidence type="ECO:0000313" key="9">
    <source>
        <dbReference type="EMBL" id="CDP31887.1"/>
    </source>
</evidence>
<keyword evidence="10" id="KW-1185">Reference proteome</keyword>
<evidence type="ECO:0000313" key="8">
    <source>
        <dbReference type="EMBL" id="CAP68415.1"/>
    </source>
</evidence>
<sequence>MSTPTTATATLPPYSHSHFHYPHHHQQHKSFPQPNTSAYRSTNPVLPPASRLVYPSTSGYNTHPATHAASNGASLMPLEPSRHHPHDSADLASHRSESLYSTMPANSQSSRTQVVTNPPPSSSKKRQRDVDWNDFYKNGLPTEIIVIDDSPEPEEPATSKNLTNGHSYASGPTDASVAPPAKRRRKETDAAPYDPVHHIASHTHTPRQYGSPSKSTTSSGRTNSANHTTAATSLGSLSSNGQYDHELQQASQGQKRKRTRAQTNSEAKRREALVTDAFASYIPPRQPIKKSRDVPVQIITDTSRVDDDEGHYIVVPDNPLTERCKLLLNYDERLGILLTRIWNRSDGQAAWTRHVRQSRPSQGQAASREVGRHQDHSLGAKVPRSQCIHLRDCFDYRGHICIVMDLLGQSVFDFLKSNNFVPFPNSQIQSFALLHDLNLIHTDLKPENILLCHNEYQTFTYNRKIPSSSSNVARQATQRRVLLDTEIRLIDFGSATFQDEYHSSVVSTRHYRAPEIILGLGWSFPCDIWSIGCILVEFFTGDALFQTHDNLEHLAMMQAVVDANIDTHLVQSVNRQPRNGTNPASRYFKRNKLDYPTADTTRQSKRFVRAMKTLPEIIPPNNKFLKEFLALLQKIFVYDPAKRITAKEALSHPWFQEHAYPDDGTEAARIRAEKQRLNELSAIAP</sequence>
<feature type="region of interest" description="Disordered" evidence="6">
    <location>
        <begin position="353"/>
        <end position="377"/>
    </location>
</feature>
<feature type="domain" description="Protein kinase" evidence="7">
    <location>
        <begin position="267"/>
        <end position="655"/>
    </location>
</feature>
<dbReference type="HOGENOM" id="CLU_000288_5_12_1"/>
<dbReference type="EMBL" id="FO904942">
    <property type="protein sequence ID" value="CDP31887.1"/>
    <property type="molecule type" value="Genomic_DNA"/>
</dbReference>
<keyword evidence="3" id="KW-0547">Nucleotide-binding</keyword>
<dbReference type="PROSITE" id="PS50011">
    <property type="entry name" value="PROTEIN_KINASE_DOM"/>
    <property type="match status" value="1"/>
</dbReference>
<dbReference type="OrthoDB" id="283111at2759"/>
<feature type="compositionally biased region" description="Low complexity" evidence="6">
    <location>
        <begin position="222"/>
        <end position="239"/>
    </location>
</feature>
<dbReference type="Gene3D" id="3.30.200.20">
    <property type="entry name" value="Phosphorylase Kinase, domain 1"/>
    <property type="match status" value="1"/>
</dbReference>
<keyword evidence="4 9" id="KW-0418">Kinase</keyword>
<dbReference type="InterPro" id="IPR011009">
    <property type="entry name" value="Kinase-like_dom_sf"/>
</dbReference>
<keyword evidence="5" id="KW-0067">ATP-binding</keyword>
<reference evidence="9" key="4">
    <citation type="submission" date="2014-09" db="EMBL/GenBank/DDBJ databases">
        <title>Maintaining two mating types: Structure of the mating type locus and its role in heterokaryosis in Podospora anserina.</title>
        <authorList>
            <person name="Grognet P."/>
            <person name="Bidard F."/>
            <person name="Kuchly C."/>
            <person name="Chan Ho Tong L."/>
            <person name="Coppin E."/>
            <person name="Ait Benkhali J."/>
            <person name="Couloux A."/>
            <person name="Wincker P."/>
            <person name="Debuchy R."/>
            <person name="Silar P."/>
        </authorList>
    </citation>
    <scope>NUCLEOTIDE SEQUENCE</scope>
</reference>
<keyword evidence="2" id="KW-0808">Transferase</keyword>
<evidence type="ECO:0000256" key="6">
    <source>
        <dbReference type="SAM" id="MobiDB-lite"/>
    </source>
</evidence>
<feature type="compositionally biased region" description="Polar residues" evidence="6">
    <location>
        <begin position="158"/>
        <end position="167"/>
    </location>
</feature>
<proteinExistence type="predicted"/>
<evidence type="ECO:0000259" key="7">
    <source>
        <dbReference type="PROSITE" id="PS50011"/>
    </source>
</evidence>
<evidence type="ECO:0000256" key="2">
    <source>
        <dbReference type="ARBA" id="ARBA00022679"/>
    </source>
</evidence>
<dbReference type="STRING" id="515849.B2AVJ1"/>
<dbReference type="eggNOG" id="KOG0671">
    <property type="taxonomic scope" value="Eukaryota"/>
</dbReference>
<evidence type="ECO:0000256" key="3">
    <source>
        <dbReference type="ARBA" id="ARBA00022741"/>
    </source>
</evidence>
<evidence type="ECO:0000256" key="4">
    <source>
        <dbReference type="ARBA" id="ARBA00022777"/>
    </source>
</evidence>
<feature type="compositionally biased region" description="Polar residues" evidence="6">
    <location>
        <begin position="55"/>
        <end position="73"/>
    </location>
</feature>
<dbReference type="InterPro" id="IPR000719">
    <property type="entry name" value="Prot_kinase_dom"/>
</dbReference>
<protein>
    <submittedName>
        <fullName evidence="8">Podospora anserina S mat+ genomic DNA chromosome 7, supercontig 1</fullName>
    </submittedName>
    <submittedName>
        <fullName evidence="9">Serine/threonine-protein kinase</fullName>
    </submittedName>
</protein>
<dbReference type="GO" id="GO:0005634">
    <property type="term" value="C:nucleus"/>
    <property type="evidence" value="ECO:0007669"/>
    <property type="project" value="TreeGrafter"/>
</dbReference>
<dbReference type="PROSITE" id="PS00108">
    <property type="entry name" value="PROTEIN_KINASE_ST"/>
    <property type="match status" value="1"/>
</dbReference>
<feature type="compositionally biased region" description="Low complexity" evidence="6">
    <location>
        <begin position="1"/>
        <end position="16"/>
    </location>
</feature>
<dbReference type="GO" id="GO:0004674">
    <property type="term" value="F:protein serine/threonine kinase activity"/>
    <property type="evidence" value="ECO:0007669"/>
    <property type="project" value="UniProtKB-KW"/>
</dbReference>
<dbReference type="SMART" id="SM00220">
    <property type="entry name" value="S_TKc"/>
    <property type="match status" value="1"/>
</dbReference>
<evidence type="ECO:0000256" key="5">
    <source>
        <dbReference type="ARBA" id="ARBA00022840"/>
    </source>
</evidence>
<feature type="region of interest" description="Disordered" evidence="6">
    <location>
        <begin position="147"/>
        <end position="268"/>
    </location>
</feature>
<feature type="compositionally biased region" description="Polar residues" evidence="6">
    <location>
        <begin position="206"/>
        <end position="221"/>
    </location>
</feature>
<dbReference type="SUPFAM" id="SSF56112">
    <property type="entry name" value="Protein kinase-like (PK-like)"/>
    <property type="match status" value="1"/>
</dbReference>
<reference evidence="8 10" key="1">
    <citation type="journal article" date="2008" name="Genome Biol.">
        <title>The genome sequence of the model ascomycete fungus Podospora anserina.</title>
        <authorList>
            <person name="Espagne E."/>
            <person name="Lespinet O."/>
            <person name="Malagnac F."/>
            <person name="Da Silva C."/>
            <person name="Jaillon O."/>
            <person name="Porcel B.M."/>
            <person name="Couloux A."/>
            <person name="Aury J.-M."/>
            <person name="Segurens B."/>
            <person name="Poulain J."/>
            <person name="Anthouard V."/>
            <person name="Grossetete S."/>
            <person name="Khalili H."/>
            <person name="Coppin E."/>
            <person name="Dequard-Chablat M."/>
            <person name="Picard M."/>
            <person name="Contamine V."/>
            <person name="Arnaise S."/>
            <person name="Bourdais A."/>
            <person name="Berteaux-Lecellier V."/>
            <person name="Gautheret D."/>
            <person name="de Vries R.P."/>
            <person name="Battaglia E."/>
            <person name="Coutinho P.M."/>
            <person name="Danchin E.G.J."/>
            <person name="Henrissat B."/>
            <person name="El Khoury R."/>
            <person name="Sainsard-Chanet A."/>
            <person name="Boivin A."/>
            <person name="Pinan-Lucarre B."/>
            <person name="Sellem C.H."/>
            <person name="Debuchy R."/>
            <person name="Wincker P."/>
            <person name="Weissenbach J."/>
            <person name="Silar P."/>
        </authorList>
    </citation>
    <scope>NUCLEOTIDE SEQUENCE [LARGE SCALE GENOMIC DNA]</scope>
    <source>
        <strain evidence="10">S / ATCC MYA-4624 / DSM 980 / FGSC 10383</strain>
        <strain evidence="8">S mat+</strain>
    </source>
</reference>
<dbReference type="EMBL" id="CU633900">
    <property type="protein sequence ID" value="CAP68415.1"/>
    <property type="molecule type" value="Genomic_DNA"/>
</dbReference>
<dbReference type="Proteomes" id="UP000001197">
    <property type="component" value="Chromosome 7"/>
</dbReference>
<organism evidence="8">
    <name type="scientific">Podospora anserina (strain S / ATCC MYA-4624 / DSM 980 / FGSC 10383)</name>
    <name type="common">Pleurage anserina</name>
    <dbReference type="NCBI Taxonomy" id="515849"/>
    <lineage>
        <taxon>Eukaryota</taxon>
        <taxon>Fungi</taxon>
        <taxon>Dikarya</taxon>
        <taxon>Ascomycota</taxon>
        <taxon>Pezizomycotina</taxon>
        <taxon>Sordariomycetes</taxon>
        <taxon>Sordariomycetidae</taxon>
        <taxon>Sordariales</taxon>
        <taxon>Podosporaceae</taxon>
        <taxon>Podospora</taxon>
        <taxon>Podospora anserina</taxon>
    </lineage>
</organism>
<dbReference type="Gene3D" id="1.10.510.10">
    <property type="entry name" value="Transferase(Phosphotransferase) domain 1"/>
    <property type="match status" value="1"/>
</dbReference>
<dbReference type="VEuPathDB" id="FungiDB:PODANS_7_2770"/>
<dbReference type="AlphaFoldDB" id="B2AVJ1"/>
<reference evidence="10" key="3">
    <citation type="journal article" date="2014" name="Genetics">
        <title>Maintaining two mating types: Structure of the mating type locus and its role in heterokaryosis in Podospora anserina.</title>
        <authorList>
            <person name="Grognet P."/>
            <person name="Bidard F."/>
            <person name="Kuchly C."/>
            <person name="Tong L.C.H."/>
            <person name="Coppin E."/>
            <person name="Benkhali J.A."/>
            <person name="Couloux A."/>
            <person name="Wincker P."/>
            <person name="Debuchy R."/>
            <person name="Silar P."/>
        </authorList>
    </citation>
    <scope>GENOME REANNOTATION</scope>
    <source>
        <strain evidence="10">S / ATCC MYA-4624 / DSM 980 / FGSC 10383</strain>
    </source>
</reference>
<dbReference type="InterPro" id="IPR051175">
    <property type="entry name" value="CLK_kinases"/>
</dbReference>
<feature type="region of interest" description="Disordered" evidence="6">
    <location>
        <begin position="1"/>
        <end position="131"/>
    </location>
</feature>
<feature type="compositionally biased region" description="Basic residues" evidence="6">
    <location>
        <begin position="17"/>
        <end position="28"/>
    </location>
</feature>
<evidence type="ECO:0000313" key="10">
    <source>
        <dbReference type="Proteomes" id="UP000001197"/>
    </source>
</evidence>
<accession>B2AVJ1</accession>
<dbReference type="PANTHER" id="PTHR45646">
    <property type="entry name" value="SERINE/THREONINE-PROTEIN KINASE DOA-RELATED"/>
    <property type="match status" value="1"/>
</dbReference>
<dbReference type="GeneID" id="6191849"/>
<dbReference type="RefSeq" id="XP_001907742.1">
    <property type="nucleotide sequence ID" value="XM_001907707.1"/>
</dbReference>
<keyword evidence="1" id="KW-0723">Serine/threonine-protein kinase</keyword>
<reference evidence="8" key="2">
    <citation type="submission" date="2008-07" db="EMBL/GenBank/DDBJ databases">
        <authorList>
            <person name="Genoscope - CEA"/>
        </authorList>
    </citation>
    <scope>NUCLEOTIDE SEQUENCE</scope>
    <source>
        <strain evidence="8">S mat+</strain>
    </source>
</reference>